<name>A0A935PX06_9PROT</name>
<protein>
    <submittedName>
        <fullName evidence="1">Uncharacterized protein</fullName>
    </submittedName>
</protein>
<comment type="caution">
    <text evidence="1">The sequence shown here is derived from an EMBL/GenBank/DDBJ whole genome shotgun (WGS) entry which is preliminary data.</text>
</comment>
<gene>
    <name evidence="1" type="ORF">IPJ27_03985</name>
</gene>
<dbReference type="InterPro" id="IPR036869">
    <property type="entry name" value="J_dom_sf"/>
</dbReference>
<reference evidence="1 2" key="1">
    <citation type="submission" date="2020-10" db="EMBL/GenBank/DDBJ databases">
        <title>Connecting structure to function with the recovery of over 1000 high-quality activated sludge metagenome-assembled genomes encoding full-length rRNA genes using long-read sequencing.</title>
        <authorList>
            <person name="Singleton C.M."/>
            <person name="Petriglieri F."/>
            <person name="Kristensen J.M."/>
            <person name="Kirkegaard R.H."/>
            <person name="Michaelsen T.Y."/>
            <person name="Andersen M.H."/>
            <person name="Karst S.M."/>
            <person name="Dueholm M.S."/>
            <person name="Nielsen P.H."/>
            <person name="Albertsen M."/>
        </authorList>
    </citation>
    <scope>NUCLEOTIDE SEQUENCE [LARGE SCALE GENOMIC DNA]</scope>
    <source>
        <strain evidence="1">EsbW_18-Q3-R4-48_BATAC.285</strain>
    </source>
</reference>
<sequence length="96" mass="10980">MTPPSSSQVRVRRYDKLIESSDIHLHRLQVSLEEVLMPLLSDIVNSPKSRKRSLAALYHPDKYSDFDAMIQALATKRMQEITEALKEAVKRGKEDA</sequence>
<evidence type="ECO:0000313" key="1">
    <source>
        <dbReference type="EMBL" id="MBK7673978.1"/>
    </source>
</evidence>
<accession>A0A935PX06</accession>
<evidence type="ECO:0000313" key="2">
    <source>
        <dbReference type="Proteomes" id="UP000697998"/>
    </source>
</evidence>
<dbReference type="AlphaFoldDB" id="A0A935PX06"/>
<organism evidence="1 2">
    <name type="scientific">Candidatus Accumulibacter proximus</name>
    <dbReference type="NCBI Taxonomy" id="2954385"/>
    <lineage>
        <taxon>Bacteria</taxon>
        <taxon>Pseudomonadati</taxon>
        <taxon>Pseudomonadota</taxon>
        <taxon>Betaproteobacteria</taxon>
        <taxon>Candidatus Accumulibacter</taxon>
    </lineage>
</organism>
<dbReference type="SUPFAM" id="SSF46565">
    <property type="entry name" value="Chaperone J-domain"/>
    <property type="match status" value="1"/>
</dbReference>
<dbReference type="Proteomes" id="UP000697998">
    <property type="component" value="Unassembled WGS sequence"/>
</dbReference>
<proteinExistence type="predicted"/>
<dbReference type="EMBL" id="JADJMH010000001">
    <property type="protein sequence ID" value="MBK7673978.1"/>
    <property type="molecule type" value="Genomic_DNA"/>
</dbReference>